<dbReference type="AlphaFoldDB" id="A0A9D1PY62"/>
<feature type="transmembrane region" description="Helical" evidence="6">
    <location>
        <begin position="135"/>
        <end position="158"/>
    </location>
</feature>
<evidence type="ECO:0000256" key="4">
    <source>
        <dbReference type="ARBA" id="ARBA00023136"/>
    </source>
</evidence>
<keyword evidence="3 6" id="KW-1133">Transmembrane helix</keyword>
<dbReference type="Proteomes" id="UP000823990">
    <property type="component" value="Unassembled WGS sequence"/>
</dbReference>
<accession>A0A9D1PY62</accession>
<reference evidence="7" key="1">
    <citation type="journal article" date="2021" name="PeerJ">
        <title>Extensive microbial diversity within the chicken gut microbiome revealed by metagenomics and culture.</title>
        <authorList>
            <person name="Gilroy R."/>
            <person name="Ravi A."/>
            <person name="Getino M."/>
            <person name="Pursley I."/>
            <person name="Horton D.L."/>
            <person name="Alikhan N.F."/>
            <person name="Baker D."/>
            <person name="Gharbi K."/>
            <person name="Hall N."/>
            <person name="Watson M."/>
            <person name="Adriaenssens E.M."/>
            <person name="Foster-Nyarko E."/>
            <person name="Jarju S."/>
            <person name="Secka A."/>
            <person name="Antonio M."/>
            <person name="Oren A."/>
            <person name="Chaudhuri R.R."/>
            <person name="La Ragione R."/>
            <person name="Hildebrand F."/>
            <person name="Pallen M.J."/>
        </authorList>
    </citation>
    <scope>NUCLEOTIDE SEQUENCE</scope>
    <source>
        <strain evidence="7">12435</strain>
    </source>
</reference>
<dbReference type="GO" id="GO:0046872">
    <property type="term" value="F:metal ion binding"/>
    <property type="evidence" value="ECO:0007669"/>
    <property type="project" value="UniProtKB-KW"/>
</dbReference>
<evidence type="ECO:0000256" key="6">
    <source>
        <dbReference type="SAM" id="Phobius"/>
    </source>
</evidence>
<evidence type="ECO:0000256" key="5">
    <source>
        <dbReference type="PIRSR" id="PIRSR604254-1"/>
    </source>
</evidence>
<feature type="transmembrane region" description="Helical" evidence="6">
    <location>
        <begin position="165"/>
        <end position="183"/>
    </location>
</feature>
<dbReference type="GO" id="GO:0016020">
    <property type="term" value="C:membrane"/>
    <property type="evidence" value="ECO:0007669"/>
    <property type="project" value="UniProtKB-SubCell"/>
</dbReference>
<evidence type="ECO:0000313" key="7">
    <source>
        <dbReference type="EMBL" id="HIW01764.1"/>
    </source>
</evidence>
<proteinExistence type="predicted"/>
<dbReference type="EMBL" id="DXHS01000007">
    <property type="protein sequence ID" value="HIW01764.1"/>
    <property type="molecule type" value="Genomic_DNA"/>
</dbReference>
<feature type="transmembrane region" description="Helical" evidence="6">
    <location>
        <begin position="189"/>
        <end position="210"/>
    </location>
</feature>
<gene>
    <name evidence="7" type="ORF">H9892_00265</name>
</gene>
<feature type="transmembrane region" description="Helical" evidence="6">
    <location>
        <begin position="67"/>
        <end position="87"/>
    </location>
</feature>
<evidence type="ECO:0000256" key="2">
    <source>
        <dbReference type="ARBA" id="ARBA00022692"/>
    </source>
</evidence>
<evidence type="ECO:0000256" key="3">
    <source>
        <dbReference type="ARBA" id="ARBA00022989"/>
    </source>
</evidence>
<evidence type="ECO:0000313" key="8">
    <source>
        <dbReference type="Proteomes" id="UP000823990"/>
    </source>
</evidence>
<feature type="binding site" evidence="5">
    <location>
        <position position="224"/>
    </location>
    <ligand>
        <name>Zn(2+)</name>
        <dbReference type="ChEBI" id="CHEBI:29105"/>
    </ligand>
</feature>
<feature type="transmembrane region" description="Helical" evidence="6">
    <location>
        <begin position="222"/>
        <end position="240"/>
    </location>
</feature>
<evidence type="ECO:0000256" key="1">
    <source>
        <dbReference type="ARBA" id="ARBA00004141"/>
    </source>
</evidence>
<dbReference type="PANTHER" id="PTHR20855">
    <property type="entry name" value="ADIPOR/PROGESTIN RECEPTOR-RELATED"/>
    <property type="match status" value="1"/>
</dbReference>
<keyword evidence="2 6" id="KW-0812">Transmembrane</keyword>
<dbReference type="PANTHER" id="PTHR20855:SF3">
    <property type="entry name" value="LD03007P"/>
    <property type="match status" value="1"/>
</dbReference>
<sequence length="243" mass="26127">MNTTAPVGREAGKQKRVRAEKVYSPAEERLNIATHIFGAAVCGVFGVLMIVRASLGVYNGEYGPSAIAGVSVFTFSLLLAYIMSAIYHGCRAGTAARAVMRRFDHCSIAVLIAGSYLVYCIVGLINRGTSQPADAIWGIVISSVVGVLAIVVIALNGVSVEKFKVFTLIAYIVMGWMIILRIYHLVLAIGVPAFLLLLAGGVAYTAGVPFYKIDKIPYNHAIWHLFVLAGSVFMICGVYFCLL</sequence>
<feature type="binding site" evidence="5">
    <location>
        <position position="220"/>
    </location>
    <ligand>
        <name>Zn(2+)</name>
        <dbReference type="ChEBI" id="CHEBI:29105"/>
    </ligand>
</feature>
<comment type="caution">
    <text evidence="7">The sequence shown here is derived from an EMBL/GenBank/DDBJ whole genome shotgun (WGS) entry which is preliminary data.</text>
</comment>
<feature type="transmembrane region" description="Helical" evidence="6">
    <location>
        <begin position="36"/>
        <end position="55"/>
    </location>
</feature>
<protein>
    <submittedName>
        <fullName evidence="7">Hemolysin III family protein</fullName>
    </submittedName>
</protein>
<name>A0A9D1PY62_9FIRM</name>
<dbReference type="InterPro" id="IPR004254">
    <property type="entry name" value="AdipoR/HlyIII-related"/>
</dbReference>
<keyword evidence="5" id="KW-0862">Zinc</keyword>
<organism evidence="7 8">
    <name type="scientific">Candidatus Protoclostridium stercorigallinarum</name>
    <dbReference type="NCBI Taxonomy" id="2838741"/>
    <lineage>
        <taxon>Bacteria</taxon>
        <taxon>Bacillati</taxon>
        <taxon>Bacillota</taxon>
        <taxon>Clostridia</taxon>
        <taxon>Candidatus Protoclostridium</taxon>
    </lineage>
</organism>
<feature type="transmembrane region" description="Helical" evidence="6">
    <location>
        <begin position="108"/>
        <end position="129"/>
    </location>
</feature>
<keyword evidence="5" id="KW-0479">Metal-binding</keyword>
<keyword evidence="4 6" id="KW-0472">Membrane</keyword>
<feature type="binding site" evidence="5">
    <location>
        <position position="88"/>
    </location>
    <ligand>
        <name>Zn(2+)</name>
        <dbReference type="ChEBI" id="CHEBI:29105"/>
    </ligand>
</feature>
<dbReference type="Pfam" id="PF03006">
    <property type="entry name" value="HlyIII"/>
    <property type="match status" value="1"/>
</dbReference>
<comment type="subcellular location">
    <subcellularLocation>
        <location evidence="1">Membrane</location>
        <topology evidence="1">Multi-pass membrane protein</topology>
    </subcellularLocation>
</comment>
<reference evidence="7" key="2">
    <citation type="submission" date="2021-04" db="EMBL/GenBank/DDBJ databases">
        <authorList>
            <person name="Gilroy R."/>
        </authorList>
    </citation>
    <scope>NUCLEOTIDE SEQUENCE</scope>
    <source>
        <strain evidence="7">12435</strain>
    </source>
</reference>